<dbReference type="SUPFAM" id="SSF56219">
    <property type="entry name" value="DNase I-like"/>
    <property type="match status" value="1"/>
</dbReference>
<dbReference type="InterPro" id="IPR026960">
    <property type="entry name" value="RVT-Znf"/>
</dbReference>
<proteinExistence type="predicted"/>
<reference evidence="3" key="2">
    <citation type="journal article" date="2024" name="Plant">
        <title>Genomic evolution and insights into agronomic trait innovations of Sesamum species.</title>
        <authorList>
            <person name="Miao H."/>
            <person name="Wang L."/>
            <person name="Qu L."/>
            <person name="Liu H."/>
            <person name="Sun Y."/>
            <person name="Le M."/>
            <person name="Wang Q."/>
            <person name="Wei S."/>
            <person name="Zheng Y."/>
            <person name="Lin W."/>
            <person name="Duan Y."/>
            <person name="Cao H."/>
            <person name="Xiong S."/>
            <person name="Wang X."/>
            <person name="Wei L."/>
            <person name="Li C."/>
            <person name="Ma Q."/>
            <person name="Ju M."/>
            <person name="Zhao R."/>
            <person name="Li G."/>
            <person name="Mu C."/>
            <person name="Tian Q."/>
            <person name="Mei H."/>
            <person name="Zhang T."/>
            <person name="Gao T."/>
            <person name="Zhang H."/>
        </authorList>
    </citation>
    <scope>NUCLEOTIDE SEQUENCE</scope>
    <source>
        <strain evidence="3">G02</strain>
    </source>
</reference>
<dbReference type="AlphaFoldDB" id="A0AAW2Q087"/>
<evidence type="ECO:0000259" key="1">
    <source>
        <dbReference type="Pfam" id="PF00078"/>
    </source>
</evidence>
<comment type="caution">
    <text evidence="3">The sequence shown here is derived from an EMBL/GenBank/DDBJ whole genome shotgun (WGS) entry which is preliminary data.</text>
</comment>
<name>A0AAW2Q087_SESRA</name>
<protein>
    <submittedName>
        <fullName evidence="3">Mitochondrial protein</fullName>
    </submittedName>
</protein>
<evidence type="ECO:0000259" key="2">
    <source>
        <dbReference type="Pfam" id="PF13966"/>
    </source>
</evidence>
<dbReference type="CDD" id="cd01650">
    <property type="entry name" value="RT_nLTR_like"/>
    <property type="match status" value="1"/>
</dbReference>
<dbReference type="InterPro" id="IPR000477">
    <property type="entry name" value="RT_dom"/>
</dbReference>
<dbReference type="PANTHER" id="PTHR33116:SF86">
    <property type="entry name" value="REVERSE TRANSCRIPTASE DOMAIN-CONTAINING PROTEIN"/>
    <property type="match status" value="1"/>
</dbReference>
<dbReference type="SUPFAM" id="SSF56672">
    <property type="entry name" value="DNA/RNA polymerases"/>
    <property type="match status" value="1"/>
</dbReference>
<gene>
    <name evidence="3" type="ORF">Sradi_3783500</name>
</gene>
<feature type="domain" description="Reverse transcriptase zinc-binding" evidence="2">
    <location>
        <begin position="809"/>
        <end position="877"/>
    </location>
</feature>
<dbReference type="Gene3D" id="3.60.10.10">
    <property type="entry name" value="Endonuclease/exonuclease/phosphatase"/>
    <property type="match status" value="1"/>
</dbReference>
<reference evidence="3" key="1">
    <citation type="submission" date="2020-06" db="EMBL/GenBank/DDBJ databases">
        <authorList>
            <person name="Li T."/>
            <person name="Hu X."/>
            <person name="Zhang T."/>
            <person name="Song X."/>
            <person name="Zhang H."/>
            <person name="Dai N."/>
            <person name="Sheng W."/>
            <person name="Hou X."/>
            <person name="Wei L."/>
        </authorList>
    </citation>
    <scope>NUCLEOTIDE SEQUENCE</scope>
    <source>
        <strain evidence="3">G02</strain>
        <tissue evidence="3">Leaf</tissue>
    </source>
</reference>
<accession>A0AAW2Q087</accession>
<organism evidence="3">
    <name type="scientific">Sesamum radiatum</name>
    <name type="common">Black benniseed</name>
    <dbReference type="NCBI Taxonomy" id="300843"/>
    <lineage>
        <taxon>Eukaryota</taxon>
        <taxon>Viridiplantae</taxon>
        <taxon>Streptophyta</taxon>
        <taxon>Embryophyta</taxon>
        <taxon>Tracheophyta</taxon>
        <taxon>Spermatophyta</taxon>
        <taxon>Magnoliopsida</taxon>
        <taxon>eudicotyledons</taxon>
        <taxon>Gunneridae</taxon>
        <taxon>Pentapetalae</taxon>
        <taxon>asterids</taxon>
        <taxon>lamiids</taxon>
        <taxon>Lamiales</taxon>
        <taxon>Pedaliaceae</taxon>
        <taxon>Sesamum</taxon>
    </lineage>
</organism>
<evidence type="ECO:0000313" key="3">
    <source>
        <dbReference type="EMBL" id="KAL0360990.1"/>
    </source>
</evidence>
<dbReference type="InterPro" id="IPR036691">
    <property type="entry name" value="Endo/exonu/phosph_ase_sf"/>
</dbReference>
<dbReference type="InterPro" id="IPR043502">
    <property type="entry name" value="DNA/RNA_pol_sf"/>
</dbReference>
<dbReference type="EMBL" id="JACGWJ010000016">
    <property type="protein sequence ID" value="KAL0360990.1"/>
    <property type="molecule type" value="Genomic_DNA"/>
</dbReference>
<dbReference type="PANTHER" id="PTHR33116">
    <property type="entry name" value="REVERSE TRANSCRIPTASE ZINC-BINDING DOMAIN-CONTAINING PROTEIN-RELATED-RELATED"/>
    <property type="match status" value="1"/>
</dbReference>
<feature type="domain" description="Reverse transcriptase" evidence="1">
    <location>
        <begin position="429"/>
        <end position="527"/>
    </location>
</feature>
<dbReference type="Pfam" id="PF13966">
    <property type="entry name" value="zf-RVT"/>
    <property type="match status" value="1"/>
</dbReference>
<dbReference type="Pfam" id="PF00078">
    <property type="entry name" value="RVT_1"/>
    <property type="match status" value="1"/>
</dbReference>
<sequence>MKILSWNCQGLGGSWKVQKLGDIIRQHKPSMKSTKKKRIQGLLQKFDMYGFSVDARSRSGGLALMWVKKLEVTLQSFSTHHIDVNVESISEDHLWRFTGFYGVPDANNRTESWNLLRLLGTRSAREWVCMGDFNEVLHQHEKFGGNQRQWRLINDFRNALDEVMLSDIGFQGDKYTWSNRREFPHTVLARLDRVCVSPAPRNGKSHRKQKVWRFEAMWLRSDDCEKVVSEAWSRNVRSDSSALLGNSESCRMGFISWSMKSFGNVKKNIEKLEERILTLQKYPATMESNSEIRECKAEIERCLAQEEIMWKQRGKAEWLKEGDRNTRFFHNKASKRYRKKNIVKLRKAQGQWCYETEEIHWIISEYFNDLFSSANPSPYLIDDVVNTVEPKVSETMNASLCTPFTANEVVKSISQMSPYKSPGPDVLIPKCDDPETVSQFRPISLCNVIYKITSKAITNRLKPFMNSIISDSQSAFIPGRLISDNILVAYEVNHFLKSKTGGKKRFAAIKLDMSKAYDRVEWCFLERMLLRSAPRISHILFADDTLIFCEATFESMQAVSRILQRYSDASGQLINFKKSSMIVSNNTDQVEADRLTSILRVRVVDKHDKYLGLPAVGGKSKSVMFAGKEILIKAVLQSIPSYAMSCFKLSISFVRQIESMIANFWWHNKRSSRVHWIAWKKIYGIKNEGSLGFRQLELFNDALLAKQAWRIIQNPSSLVSQILKAKYFPKSDFFNAKLGSRPSLTWQSILGVRQLIVAGSRWRVGNGEQICVSKDRWLPREPYFQPIRVDNASYDDFKVCISISNNGSITGWKFIWKRLVPNKVKTFAWKTCQNALPTLASLARRSVGVDNLCPVCKESEEDPKHVLLECSFSRQVWVLALLPYSIISAWPSDEEGWFKRTCHFLKSDDVDWFLMLCWALWNNRNAALMEGKHTPTIDLVCSACLKLQEFVECGRRLDLSRLMPRSLPSWIPPNPRIIKLNFDGAVFLDKSTMGVGVIARNEMGECLAWRTRHFHHSSEPELLLCGGGKILCSKETVKM</sequence>